<dbReference type="AlphaFoldDB" id="A0A0F9HC31"/>
<reference evidence="1" key="1">
    <citation type="journal article" date="2015" name="Nature">
        <title>Complex archaea that bridge the gap between prokaryotes and eukaryotes.</title>
        <authorList>
            <person name="Spang A."/>
            <person name="Saw J.H."/>
            <person name="Jorgensen S.L."/>
            <person name="Zaremba-Niedzwiedzka K."/>
            <person name="Martijn J."/>
            <person name="Lind A.E."/>
            <person name="van Eijk R."/>
            <person name="Schleper C."/>
            <person name="Guy L."/>
            <person name="Ettema T.J."/>
        </authorList>
    </citation>
    <scope>NUCLEOTIDE SEQUENCE</scope>
</reference>
<gene>
    <name evidence="1" type="ORF">LCGC14_1802090</name>
</gene>
<dbReference type="EMBL" id="LAZR01017379">
    <property type="protein sequence ID" value="KKM00667.1"/>
    <property type="molecule type" value="Genomic_DNA"/>
</dbReference>
<comment type="caution">
    <text evidence="1">The sequence shown here is derived from an EMBL/GenBank/DDBJ whole genome shotgun (WGS) entry which is preliminary data.</text>
</comment>
<protein>
    <submittedName>
        <fullName evidence="1">Uncharacterized protein</fullName>
    </submittedName>
</protein>
<accession>A0A0F9HC31</accession>
<evidence type="ECO:0000313" key="1">
    <source>
        <dbReference type="EMBL" id="KKM00667.1"/>
    </source>
</evidence>
<name>A0A0F9HC31_9ZZZZ</name>
<proteinExistence type="predicted"/>
<organism evidence="1">
    <name type="scientific">marine sediment metagenome</name>
    <dbReference type="NCBI Taxonomy" id="412755"/>
    <lineage>
        <taxon>unclassified sequences</taxon>
        <taxon>metagenomes</taxon>
        <taxon>ecological metagenomes</taxon>
    </lineage>
</organism>
<sequence length="191" mass="21918">MIIKKCLKLLNSFLEFRYYQSMFPFRFSKKVTGTIVILGSIKMMNLIAFGKGLIMRGFPNKNMLQNITLLGCSRVFGHINHYVSLTMLSPTTLPVETLFSYPGLTPATSAQRSFITYKFVALRASFLKPMPSFLLGFKSLFSIFDPVLSKIFFSIHTLYHNTRPNNKQALTFLYDDEGTNFLNIQRSYDSE</sequence>